<dbReference type="OrthoDB" id="9803892at2"/>
<keyword evidence="6 8" id="KW-0560">Oxidoreductase</keyword>
<evidence type="ECO:0000256" key="2">
    <source>
        <dbReference type="ARBA" id="ARBA00010944"/>
    </source>
</evidence>
<dbReference type="PANTHER" id="PTHR10491">
    <property type="entry name" value="DTDP-4-DEHYDRORHAMNOSE REDUCTASE"/>
    <property type="match status" value="1"/>
</dbReference>
<dbReference type="SUPFAM" id="SSF51735">
    <property type="entry name" value="NAD(P)-binding Rossmann-fold domains"/>
    <property type="match status" value="1"/>
</dbReference>
<dbReference type="Gene3D" id="3.20.20.80">
    <property type="entry name" value="Glycosidases"/>
    <property type="match status" value="1"/>
</dbReference>
<evidence type="ECO:0000259" key="7">
    <source>
        <dbReference type="Pfam" id="PF04321"/>
    </source>
</evidence>
<dbReference type="Gene3D" id="3.40.50.720">
    <property type="entry name" value="NAD(P)-binding Rossmann-like Domain"/>
    <property type="match status" value="1"/>
</dbReference>
<comment type="cofactor">
    <cofactor evidence="6">
        <name>Mg(2+)</name>
        <dbReference type="ChEBI" id="CHEBI:18420"/>
    </cofactor>
    <text evidence="6">Binds 1 Mg(2+) ion per monomer.</text>
</comment>
<accession>A0A2R5F8U2</accession>
<dbReference type="InterPro" id="IPR029903">
    <property type="entry name" value="RmlD-like-bd"/>
</dbReference>
<proteinExistence type="inferred from homology"/>
<comment type="function">
    <text evidence="6">Catalyzes the reduction of dTDP-6-deoxy-L-lyxo-4-hexulose to yield dTDP-L-rhamnose.</text>
</comment>
<dbReference type="AlphaFoldDB" id="A0A2R5F8U2"/>
<comment type="pathway">
    <text evidence="1 6">Carbohydrate biosynthesis; dTDP-L-rhamnose biosynthesis.</text>
</comment>
<comment type="catalytic activity">
    <reaction evidence="5 6">
        <text>dTDP-beta-L-rhamnose + NADP(+) = dTDP-4-dehydro-beta-L-rhamnose + NADPH + H(+)</text>
        <dbReference type="Rhea" id="RHEA:21796"/>
        <dbReference type="ChEBI" id="CHEBI:15378"/>
        <dbReference type="ChEBI" id="CHEBI:57510"/>
        <dbReference type="ChEBI" id="CHEBI:57783"/>
        <dbReference type="ChEBI" id="CHEBI:58349"/>
        <dbReference type="ChEBI" id="CHEBI:62830"/>
        <dbReference type="EC" id="1.1.1.133"/>
    </reaction>
</comment>
<dbReference type="RefSeq" id="WP_109014549.1">
    <property type="nucleotide sequence ID" value="NZ_BDOQ01000003.1"/>
</dbReference>
<dbReference type="EC" id="1.1.1.133" evidence="3 6"/>
<evidence type="ECO:0000313" key="8">
    <source>
        <dbReference type="EMBL" id="GBG13333.1"/>
    </source>
</evidence>
<evidence type="ECO:0000256" key="5">
    <source>
        <dbReference type="ARBA" id="ARBA00048200"/>
    </source>
</evidence>
<feature type="domain" description="RmlD-like substrate binding" evidence="7">
    <location>
        <begin position="450"/>
        <end position="678"/>
    </location>
</feature>
<dbReference type="GO" id="GO:0019305">
    <property type="term" value="P:dTDP-rhamnose biosynthetic process"/>
    <property type="evidence" value="ECO:0007669"/>
    <property type="project" value="UniProtKB-UniPathway"/>
</dbReference>
<protein>
    <recommendedName>
        <fullName evidence="4 6">dTDP-4-dehydrorhamnose reductase</fullName>
        <ecNumber evidence="3 6">1.1.1.133</ecNumber>
    </recommendedName>
</protein>
<dbReference type="GO" id="GO:0008831">
    <property type="term" value="F:dTDP-4-dehydrorhamnose reductase activity"/>
    <property type="evidence" value="ECO:0007669"/>
    <property type="project" value="UniProtKB-EC"/>
</dbReference>
<evidence type="ECO:0000256" key="4">
    <source>
        <dbReference type="ARBA" id="ARBA00017099"/>
    </source>
</evidence>
<gene>
    <name evidence="8" type="primary">rfbD</name>
    <name evidence="8" type="ORF">NMK_0879</name>
</gene>
<keyword evidence="6" id="KW-0521">NADP</keyword>
<comment type="caution">
    <text evidence="8">The sequence shown here is derived from an EMBL/GenBank/DDBJ whole genome shotgun (WGS) entry which is preliminary data.</text>
</comment>
<comment type="similarity">
    <text evidence="2 6">Belongs to the dTDP-4-dehydrorhamnose reductase family.</text>
</comment>
<dbReference type="EMBL" id="BDOQ01000003">
    <property type="protein sequence ID" value="GBG13333.1"/>
    <property type="molecule type" value="Genomic_DNA"/>
</dbReference>
<evidence type="ECO:0000313" key="9">
    <source>
        <dbReference type="Proteomes" id="UP000245081"/>
    </source>
</evidence>
<evidence type="ECO:0000256" key="6">
    <source>
        <dbReference type="RuleBase" id="RU364082"/>
    </source>
</evidence>
<dbReference type="InterPro" id="IPR017853">
    <property type="entry name" value="GH"/>
</dbReference>
<evidence type="ECO:0000256" key="3">
    <source>
        <dbReference type="ARBA" id="ARBA00012929"/>
    </source>
</evidence>
<dbReference type="PANTHER" id="PTHR10491:SF4">
    <property type="entry name" value="METHIONINE ADENOSYLTRANSFERASE 2 SUBUNIT BETA"/>
    <property type="match status" value="1"/>
</dbReference>
<keyword evidence="9" id="KW-1185">Reference proteome</keyword>
<dbReference type="SUPFAM" id="SSF51445">
    <property type="entry name" value="(Trans)glycosidases"/>
    <property type="match status" value="1"/>
</dbReference>
<dbReference type="Proteomes" id="UP000245081">
    <property type="component" value="Unassembled WGS sequence"/>
</dbReference>
<dbReference type="CDD" id="cd05254">
    <property type="entry name" value="dTDP_HR_like_SDR_e"/>
    <property type="match status" value="1"/>
</dbReference>
<dbReference type="InterPro" id="IPR005913">
    <property type="entry name" value="dTDP_dehydrorham_reduct"/>
</dbReference>
<evidence type="ECO:0000256" key="1">
    <source>
        <dbReference type="ARBA" id="ARBA00004781"/>
    </source>
</evidence>
<dbReference type="GO" id="GO:0004553">
    <property type="term" value="F:hydrolase activity, hydrolyzing O-glycosyl compounds"/>
    <property type="evidence" value="ECO:0007669"/>
    <property type="project" value="InterPro"/>
</dbReference>
<reference evidence="8 9" key="1">
    <citation type="journal article" date="2018" name="Environ. Microbiol.">
        <title>Isolation and genomic characterization of Novimethylophilus kurashikiensis gen. nov. sp. nov., a new lanthanide-dependent methylotrophic species of Methylophilaceae.</title>
        <authorList>
            <person name="Lv H."/>
            <person name="Sahin N."/>
            <person name="Tani A."/>
        </authorList>
    </citation>
    <scope>NUCLEOTIDE SEQUENCE [LARGE SCALE GENOMIC DNA]</scope>
    <source>
        <strain evidence="8 9">La2-4</strain>
    </source>
</reference>
<dbReference type="GO" id="GO:0005975">
    <property type="term" value="P:carbohydrate metabolic process"/>
    <property type="evidence" value="ECO:0007669"/>
    <property type="project" value="InterPro"/>
</dbReference>
<name>A0A2R5F8U2_9PROT</name>
<sequence>MSSSPPASNTPLALWGGIECTVVRIGERYRNQIAETGHDQRQTDLDAIAGLGIRTLRYPVLWETIAPDHPDRCEWGWHDARLTHLQQLGITPIAGLMHHGSGPRYTDLTDVRLPEMLAKHAERVAERYPWLRYFTPVNEPLTTARFSGLYGHWYPHGTDIPIFLRTLVTQCRAIVLSMQAIRRLIPDAQLVQTEDLGKVFSTPPMRYQAEYENERRWLSFDLLCGRIDRHHPWYGTFIDAGIGEDELAFFMENPCPPDILGVNHYLTSERFLDHRVKRYPIYHRANNQRHRYADVEAVRIDLPPGTTGPKARLLEAWQRYRRPMAVTEAHHGGARDEQLRWLIEVWQAAQAVREEGIDLRAVTVWSLLGCVDWNSLLMEQHGFYESGAFDVRCNPPHPTAIAAAAKSLATTGSFEHPVLETPGWWHRGDRLYQPVSRIVVPRPNAQHLGITGATGTLGHAFSRIGAVRGLHRLLFTRGDMDITDRNSVEAALDQYQPWAVINTAGYVRVAEAEQDAERCFRENAEGAEILAQACARRAIPYVVFSSDLVFDGQLGRPYVESDPVSPASVYGASKAEAERRVLSAYPQSLIIRTSAFFGPWDHYNFLHIALSRLEKGEAFEATDSVFISPTYVPDLANAVLDLLIDNASGIWHLANQGSISWYELAAWAAREAGISTDQLVKRNGDARMTTLSSERGLLLPPLEKALKRFVNERTNPHRG</sequence>
<dbReference type="Gene3D" id="3.90.25.10">
    <property type="entry name" value="UDP-galactose 4-epimerase, domain 1"/>
    <property type="match status" value="1"/>
</dbReference>
<dbReference type="UniPathway" id="UPA00124"/>
<dbReference type="InterPro" id="IPR036291">
    <property type="entry name" value="NAD(P)-bd_dom_sf"/>
</dbReference>
<organism evidence="8 9">
    <name type="scientific">Novimethylophilus kurashikiensis</name>
    <dbReference type="NCBI Taxonomy" id="1825523"/>
    <lineage>
        <taxon>Bacteria</taxon>
        <taxon>Pseudomonadati</taxon>
        <taxon>Pseudomonadota</taxon>
        <taxon>Betaproteobacteria</taxon>
        <taxon>Nitrosomonadales</taxon>
        <taxon>Methylophilaceae</taxon>
        <taxon>Novimethylophilus</taxon>
    </lineage>
</organism>
<dbReference type="Pfam" id="PF04321">
    <property type="entry name" value="RmlD_sub_bind"/>
    <property type="match status" value="1"/>
</dbReference>